<accession>A0A5B7XZS7</accession>
<dbReference type="Pfam" id="PF19361">
    <property type="entry name" value="DUF5937"/>
    <property type="match status" value="1"/>
</dbReference>
<organism evidence="2 3">
    <name type="scientific">Levilactobacillus brevis</name>
    <name type="common">Lactobacillus brevis</name>
    <dbReference type="NCBI Taxonomy" id="1580"/>
    <lineage>
        <taxon>Bacteria</taxon>
        <taxon>Bacillati</taxon>
        <taxon>Bacillota</taxon>
        <taxon>Bacilli</taxon>
        <taxon>Lactobacillales</taxon>
        <taxon>Lactobacillaceae</taxon>
        <taxon>Levilactobacillus</taxon>
    </lineage>
</organism>
<gene>
    <name evidence="2" type="ORF">UCCLBBS449_1258</name>
</gene>
<reference evidence="2 3" key="1">
    <citation type="submission" date="2018-07" db="EMBL/GenBank/DDBJ databases">
        <authorList>
            <person name="Feyereisen M."/>
        </authorList>
    </citation>
    <scope>NUCLEOTIDE SEQUENCE [LARGE SCALE GENOMIC DNA]</scope>
    <source>
        <strain evidence="2 3">UCCLBBS449</strain>
    </source>
</reference>
<dbReference type="EMBL" id="CP031198">
    <property type="protein sequence ID" value="QCZ53213.1"/>
    <property type="molecule type" value="Genomic_DNA"/>
</dbReference>
<dbReference type="RefSeq" id="WP_139592617.1">
    <property type="nucleotide sequence ID" value="NZ_CP031198.1"/>
</dbReference>
<feature type="domain" description="DUF5937" evidence="1">
    <location>
        <begin position="15"/>
        <end position="210"/>
    </location>
</feature>
<protein>
    <recommendedName>
        <fullName evidence="1">DUF5937 domain-containing protein</fullName>
    </recommendedName>
</protein>
<evidence type="ECO:0000313" key="2">
    <source>
        <dbReference type="EMBL" id="QCZ53213.1"/>
    </source>
</evidence>
<dbReference type="AlphaFoldDB" id="A0A5B7XZS7"/>
<dbReference type="InterPro" id="IPR045981">
    <property type="entry name" value="DUF5937"/>
</dbReference>
<name>A0A5B7XZS7_LEVBR</name>
<sequence length="223" mass="26373">MAIELKFEKKDLRNSGLLKTHARFVFSPLNELFCSLHVLKNSDHRGMLISWKLEAISQLDTLLINDMNYFSPLYEFGVPNFLIPGLNQNVTTLSEEIDCLKQRFTDRSTESFVRAFVVNRNSKQQAFLPSNQRKWEWDQFDQSHDNLLNDLLNDPKEVIERFFHFIERYNDLIFNAIWEKAHIADILKHEVDRQSKILKTLGFSEVIHELDNDKIFWNGKLQV</sequence>
<dbReference type="Proteomes" id="UP000307074">
    <property type="component" value="Chromosome"/>
</dbReference>
<evidence type="ECO:0000259" key="1">
    <source>
        <dbReference type="Pfam" id="PF19361"/>
    </source>
</evidence>
<proteinExistence type="predicted"/>
<evidence type="ECO:0000313" key="3">
    <source>
        <dbReference type="Proteomes" id="UP000307074"/>
    </source>
</evidence>